<dbReference type="PROSITE" id="PS50928">
    <property type="entry name" value="ABC_TM1"/>
    <property type="match status" value="1"/>
</dbReference>
<evidence type="ECO:0000256" key="2">
    <source>
        <dbReference type="ARBA" id="ARBA00022448"/>
    </source>
</evidence>
<accession>A0A117SYB6</accession>
<dbReference type="PANTHER" id="PTHR43163">
    <property type="entry name" value="DIPEPTIDE TRANSPORT SYSTEM PERMEASE PROTEIN DPPB-RELATED"/>
    <property type="match status" value="1"/>
</dbReference>
<evidence type="ECO:0000256" key="1">
    <source>
        <dbReference type="ARBA" id="ARBA00004651"/>
    </source>
</evidence>
<evidence type="ECO:0000256" key="7">
    <source>
        <dbReference type="RuleBase" id="RU363032"/>
    </source>
</evidence>
<feature type="domain" description="ABC transmembrane type-1" evidence="8">
    <location>
        <begin position="95"/>
        <end position="304"/>
    </location>
</feature>
<evidence type="ECO:0000256" key="6">
    <source>
        <dbReference type="ARBA" id="ARBA00023136"/>
    </source>
</evidence>
<proteinExistence type="inferred from homology"/>
<dbReference type="OrthoDB" id="401349at2"/>
<keyword evidence="5 7" id="KW-1133">Transmembrane helix</keyword>
<evidence type="ECO:0000313" key="10">
    <source>
        <dbReference type="Proteomes" id="UP000053557"/>
    </source>
</evidence>
<feature type="transmembrane region" description="Helical" evidence="7">
    <location>
        <begin position="101"/>
        <end position="122"/>
    </location>
</feature>
<comment type="subcellular location">
    <subcellularLocation>
        <location evidence="1 7">Cell membrane</location>
        <topology evidence="1 7">Multi-pass membrane protein</topology>
    </subcellularLocation>
</comment>
<dbReference type="CDD" id="cd06261">
    <property type="entry name" value="TM_PBP2"/>
    <property type="match status" value="1"/>
</dbReference>
<dbReference type="InterPro" id="IPR035906">
    <property type="entry name" value="MetI-like_sf"/>
</dbReference>
<organism evidence="9 10">
    <name type="scientific">Ferroacidibacillus organovorans</name>
    <dbReference type="NCBI Taxonomy" id="1765683"/>
    <lineage>
        <taxon>Bacteria</taxon>
        <taxon>Bacillati</taxon>
        <taxon>Bacillota</taxon>
        <taxon>Bacilli</taxon>
        <taxon>Bacillales</taxon>
        <taxon>Alicyclobacillaceae</taxon>
        <taxon>Ferroacidibacillus</taxon>
    </lineage>
</organism>
<dbReference type="GO" id="GO:0071916">
    <property type="term" value="F:dipeptide transmembrane transporter activity"/>
    <property type="evidence" value="ECO:0007669"/>
    <property type="project" value="TreeGrafter"/>
</dbReference>
<protein>
    <submittedName>
        <fullName evidence="9">Peptide ABC transporter</fullName>
    </submittedName>
</protein>
<evidence type="ECO:0000313" key="9">
    <source>
        <dbReference type="EMBL" id="KUO96681.1"/>
    </source>
</evidence>
<dbReference type="Proteomes" id="UP000053557">
    <property type="component" value="Unassembled WGS sequence"/>
</dbReference>
<dbReference type="SUPFAM" id="SSF161098">
    <property type="entry name" value="MetI-like"/>
    <property type="match status" value="1"/>
</dbReference>
<keyword evidence="2 7" id="KW-0813">Transport</keyword>
<reference evidence="9 10" key="1">
    <citation type="submission" date="2015-12" db="EMBL/GenBank/DDBJ databases">
        <title>Draft genome sequence of Acidibacillus ferrooxidans ITV001, isolated from a chalcopyrite acid mine drainage site in Brazil.</title>
        <authorList>
            <person name="Dall'Agnol H."/>
            <person name="Nancucheo I."/>
            <person name="Johnson B."/>
            <person name="Oliveira R."/>
            <person name="Leite L."/>
            <person name="Pylro V."/>
            <person name="Nunes G.L."/>
            <person name="Tzotzos G."/>
            <person name="Fernandes G.R."/>
            <person name="Dutra J."/>
            <person name="Orellana S.C."/>
            <person name="Oliveira G."/>
        </authorList>
    </citation>
    <scope>NUCLEOTIDE SEQUENCE [LARGE SCALE GENOMIC DNA]</scope>
    <source>
        <strain evidence="10">ITV01</strain>
    </source>
</reference>
<comment type="caution">
    <text evidence="9">The sequence shown here is derived from an EMBL/GenBank/DDBJ whole genome shotgun (WGS) entry which is preliminary data.</text>
</comment>
<evidence type="ECO:0000256" key="3">
    <source>
        <dbReference type="ARBA" id="ARBA00022475"/>
    </source>
</evidence>
<keyword evidence="3" id="KW-1003">Cell membrane</keyword>
<keyword evidence="10" id="KW-1185">Reference proteome</keyword>
<keyword evidence="6 7" id="KW-0472">Membrane</keyword>
<sequence>MGSFLARRILLTLPVLFLVSVMVFSLIHLIPGDPARVILGQDATPGAVAALREQLGLNKPLIVQYLDWVGNVLHGNLGLSLSNQIAVATLIGQRLPVTIELAIGTFLFAVIIALPLGILSAIKRGKFADLVAAFATSLGLSIPPFWLGIMLLLAFTVRFHIFPSSGYVPLTQNVGQNLQSMFLPVLATGIREAAVLLRMTRASLAEVLDADFVRTARAKGIRGYRVILRHALKNALVPVITQSGLQIAGLLGGLVITETIFSLPGFGSLLVNAIFSRDYTTIQGSALVAALLVILVNLATDLCYGFIDPRIRITRGEG</sequence>
<comment type="similarity">
    <text evidence="7">Belongs to the binding-protein-dependent transport system permease family.</text>
</comment>
<dbReference type="Pfam" id="PF19300">
    <property type="entry name" value="BPD_transp_1_N"/>
    <property type="match status" value="1"/>
</dbReference>
<feature type="transmembrane region" description="Helical" evidence="7">
    <location>
        <begin position="134"/>
        <end position="161"/>
    </location>
</feature>
<feature type="transmembrane region" description="Helical" evidence="7">
    <location>
        <begin position="287"/>
        <end position="307"/>
    </location>
</feature>
<keyword evidence="4 7" id="KW-0812">Transmembrane</keyword>
<evidence type="ECO:0000259" key="8">
    <source>
        <dbReference type="PROSITE" id="PS50928"/>
    </source>
</evidence>
<dbReference type="GO" id="GO:0005886">
    <property type="term" value="C:plasma membrane"/>
    <property type="evidence" value="ECO:0007669"/>
    <property type="project" value="UniProtKB-SubCell"/>
</dbReference>
<dbReference type="InterPro" id="IPR000515">
    <property type="entry name" value="MetI-like"/>
</dbReference>
<dbReference type="InterPro" id="IPR045621">
    <property type="entry name" value="BPD_transp_1_N"/>
</dbReference>
<name>A0A117SYB6_9BACL</name>
<dbReference type="PANTHER" id="PTHR43163:SF6">
    <property type="entry name" value="DIPEPTIDE TRANSPORT SYSTEM PERMEASE PROTEIN DPPB-RELATED"/>
    <property type="match status" value="1"/>
</dbReference>
<evidence type="ECO:0000256" key="4">
    <source>
        <dbReference type="ARBA" id="ARBA00022692"/>
    </source>
</evidence>
<dbReference type="RefSeq" id="WP_067712275.1">
    <property type="nucleotide sequence ID" value="NZ_LPVJ01000009.1"/>
</dbReference>
<dbReference type="AlphaFoldDB" id="A0A117SYB6"/>
<dbReference type="Gene3D" id="1.10.3720.10">
    <property type="entry name" value="MetI-like"/>
    <property type="match status" value="1"/>
</dbReference>
<dbReference type="Pfam" id="PF00528">
    <property type="entry name" value="BPD_transp_1"/>
    <property type="match status" value="1"/>
</dbReference>
<gene>
    <name evidence="9" type="ORF">ATW55_07590</name>
</gene>
<evidence type="ECO:0000256" key="5">
    <source>
        <dbReference type="ARBA" id="ARBA00022989"/>
    </source>
</evidence>
<feature type="transmembrane region" description="Helical" evidence="7">
    <location>
        <begin position="250"/>
        <end position="275"/>
    </location>
</feature>
<feature type="transmembrane region" description="Helical" evidence="7">
    <location>
        <begin position="9"/>
        <end position="30"/>
    </location>
</feature>
<dbReference type="EMBL" id="LPVJ01000009">
    <property type="protein sequence ID" value="KUO96681.1"/>
    <property type="molecule type" value="Genomic_DNA"/>
</dbReference>